<evidence type="ECO:0000256" key="7">
    <source>
        <dbReference type="ARBA" id="ARBA00022837"/>
    </source>
</evidence>
<keyword evidence="15" id="KW-0732">Signal</keyword>
<dbReference type="AlphaFoldDB" id="A0AA38FPH2"/>
<feature type="binding site" evidence="13">
    <location>
        <position position="245"/>
    </location>
    <ligand>
        <name>Ca(2+)</name>
        <dbReference type="ChEBI" id="CHEBI:29108"/>
        <label>2</label>
    </ligand>
</feature>
<keyword evidence="5 15" id="KW-0349">Heme</keyword>
<keyword evidence="6 13" id="KW-0479">Metal-binding</keyword>
<feature type="chain" id="PRO_5041486541" description="Peroxidase" evidence="15">
    <location>
        <begin position="24"/>
        <end position="324"/>
    </location>
</feature>
<organism evidence="17 18">
    <name type="scientific">Taxus chinensis</name>
    <name type="common">Chinese yew</name>
    <name type="synonym">Taxus wallichiana var. chinensis</name>
    <dbReference type="NCBI Taxonomy" id="29808"/>
    <lineage>
        <taxon>Eukaryota</taxon>
        <taxon>Viridiplantae</taxon>
        <taxon>Streptophyta</taxon>
        <taxon>Embryophyta</taxon>
        <taxon>Tracheophyta</taxon>
        <taxon>Spermatophyta</taxon>
        <taxon>Pinopsida</taxon>
        <taxon>Pinidae</taxon>
        <taxon>Conifers II</taxon>
        <taxon>Cupressales</taxon>
        <taxon>Taxaceae</taxon>
        <taxon>Taxus</taxon>
    </lineage>
</organism>
<dbReference type="PROSITE" id="PS50873">
    <property type="entry name" value="PEROXIDASE_4"/>
    <property type="match status" value="1"/>
</dbReference>
<feature type="binding site" description="axial binding residue" evidence="13">
    <location>
        <position position="196"/>
    </location>
    <ligand>
        <name>heme b</name>
        <dbReference type="ChEBI" id="CHEBI:60344"/>
    </ligand>
    <ligandPart>
        <name>Fe</name>
        <dbReference type="ChEBI" id="CHEBI:18248"/>
    </ligandPart>
</feature>
<dbReference type="OMA" id="NSEQAMG"/>
<feature type="binding site" evidence="13">
    <location>
        <position position="250"/>
    </location>
    <ligand>
        <name>Ca(2+)</name>
        <dbReference type="ChEBI" id="CHEBI:29108"/>
        <label>2</label>
    </ligand>
</feature>
<keyword evidence="4 15" id="KW-0575">Peroxidase</keyword>
<dbReference type="PRINTS" id="PR00461">
    <property type="entry name" value="PLPEROXIDASE"/>
</dbReference>
<dbReference type="InterPro" id="IPR019793">
    <property type="entry name" value="Peroxidases_heam-ligand_BS"/>
</dbReference>
<dbReference type="PANTHER" id="PTHR31517">
    <property type="match status" value="1"/>
</dbReference>
<feature type="binding site" evidence="13">
    <location>
        <position position="75"/>
    </location>
    <ligand>
        <name>Ca(2+)</name>
        <dbReference type="ChEBI" id="CHEBI:29108"/>
        <label>1</label>
    </ligand>
</feature>
<evidence type="ECO:0000256" key="6">
    <source>
        <dbReference type="ARBA" id="ARBA00022723"/>
    </source>
</evidence>
<feature type="binding site" evidence="13">
    <location>
        <position position="79"/>
    </location>
    <ligand>
        <name>Ca(2+)</name>
        <dbReference type="ChEBI" id="CHEBI:29108"/>
        <label>1</label>
    </ligand>
</feature>
<dbReference type="PROSITE" id="PS00435">
    <property type="entry name" value="PEROXIDASE_1"/>
    <property type="match status" value="1"/>
</dbReference>
<evidence type="ECO:0000256" key="10">
    <source>
        <dbReference type="ARBA" id="ARBA00023157"/>
    </source>
</evidence>
<dbReference type="CDD" id="cd00693">
    <property type="entry name" value="secretory_peroxidase"/>
    <property type="match status" value="1"/>
</dbReference>
<evidence type="ECO:0000256" key="11">
    <source>
        <dbReference type="ARBA" id="ARBA00023180"/>
    </source>
</evidence>
<keyword evidence="11" id="KW-0325">Glycoprotein</keyword>
<comment type="similarity">
    <text evidence="2">Belongs to the peroxidase family. Ascorbate peroxidase subfamily.</text>
</comment>
<dbReference type="GO" id="GO:0006979">
    <property type="term" value="P:response to oxidative stress"/>
    <property type="evidence" value="ECO:0007669"/>
    <property type="project" value="UniProtKB-UniRule"/>
</dbReference>
<evidence type="ECO:0000256" key="12">
    <source>
        <dbReference type="PIRSR" id="PIRSR600823-2"/>
    </source>
</evidence>
<dbReference type="InterPro" id="IPR000823">
    <property type="entry name" value="Peroxidase_pln"/>
</dbReference>
<comment type="function">
    <text evidence="15">Removal of H(2)O(2), oxidation of toxic reductants, biosynthesis and degradation of lignin, suberization, auxin catabolism, response to environmental stresses such as wounding, pathogen attack and oxidative stress.</text>
</comment>
<feature type="non-terminal residue" evidence="17">
    <location>
        <position position="324"/>
    </location>
</feature>
<evidence type="ECO:0000256" key="4">
    <source>
        <dbReference type="ARBA" id="ARBA00022559"/>
    </source>
</evidence>
<dbReference type="EC" id="1.11.1.7" evidence="3 15"/>
<dbReference type="Pfam" id="PF00141">
    <property type="entry name" value="peroxidase"/>
    <property type="match status" value="1"/>
</dbReference>
<evidence type="ECO:0000256" key="9">
    <source>
        <dbReference type="ARBA" id="ARBA00023004"/>
    </source>
</evidence>
<evidence type="ECO:0000313" key="17">
    <source>
        <dbReference type="EMBL" id="KAH9308026.1"/>
    </source>
</evidence>
<evidence type="ECO:0000256" key="14">
    <source>
        <dbReference type="PIRSR" id="PIRSR600823-5"/>
    </source>
</evidence>
<dbReference type="InterPro" id="IPR010255">
    <property type="entry name" value="Haem_peroxidase_sf"/>
</dbReference>
<dbReference type="GO" id="GO:0140825">
    <property type="term" value="F:lactoperoxidase activity"/>
    <property type="evidence" value="ECO:0007669"/>
    <property type="project" value="UniProtKB-EC"/>
</dbReference>
<protein>
    <recommendedName>
        <fullName evidence="3 15">Peroxidase</fullName>
        <ecNumber evidence="3 15">1.11.1.7</ecNumber>
    </recommendedName>
</protein>
<dbReference type="EMBL" id="JAHRHJ020000007">
    <property type="protein sequence ID" value="KAH9308026.1"/>
    <property type="molecule type" value="Genomic_DNA"/>
</dbReference>
<evidence type="ECO:0000256" key="1">
    <source>
        <dbReference type="ARBA" id="ARBA00000189"/>
    </source>
</evidence>
<feature type="binding site" evidence="13">
    <location>
        <position position="77"/>
    </location>
    <ligand>
        <name>Ca(2+)</name>
        <dbReference type="ChEBI" id="CHEBI:29108"/>
        <label>1</label>
    </ligand>
</feature>
<evidence type="ECO:0000259" key="16">
    <source>
        <dbReference type="PROSITE" id="PS50873"/>
    </source>
</evidence>
<feature type="binding site" evidence="12">
    <location>
        <position position="165"/>
    </location>
    <ligand>
        <name>substrate</name>
    </ligand>
</feature>
<dbReference type="InterPro" id="IPR002016">
    <property type="entry name" value="Haem_peroxidase"/>
</dbReference>
<evidence type="ECO:0000256" key="2">
    <source>
        <dbReference type="ARBA" id="ARBA00006873"/>
    </source>
</evidence>
<feature type="domain" description="Plant heme peroxidase family profile" evidence="16">
    <location>
        <begin position="36"/>
        <end position="322"/>
    </location>
</feature>
<dbReference type="GO" id="GO:0046872">
    <property type="term" value="F:metal ion binding"/>
    <property type="evidence" value="ECO:0007669"/>
    <property type="project" value="UniProtKB-UniRule"/>
</dbReference>
<keyword evidence="8 15" id="KW-0560">Oxidoreductase</keyword>
<dbReference type="Gene3D" id="1.10.520.10">
    <property type="match status" value="1"/>
</dbReference>
<dbReference type="PANTHER" id="PTHR31517:SF48">
    <property type="entry name" value="PEROXIDASE 16-RELATED"/>
    <property type="match status" value="1"/>
</dbReference>
<dbReference type="Proteomes" id="UP000824469">
    <property type="component" value="Unassembled WGS sequence"/>
</dbReference>
<feature type="binding site" evidence="13">
    <location>
        <position position="197"/>
    </location>
    <ligand>
        <name>Ca(2+)</name>
        <dbReference type="ChEBI" id="CHEBI:29108"/>
        <label>2</label>
    </ligand>
</feature>
<keyword evidence="7 13" id="KW-0106">Calcium</keyword>
<keyword evidence="15" id="KW-0964">Secreted</keyword>
<accession>A0AA38FPH2</accession>
<dbReference type="GO" id="GO:0042744">
    <property type="term" value="P:hydrogen peroxide catabolic process"/>
    <property type="evidence" value="ECO:0007669"/>
    <property type="project" value="UniProtKB-KW"/>
</dbReference>
<evidence type="ECO:0000256" key="8">
    <source>
        <dbReference type="ARBA" id="ARBA00023002"/>
    </source>
</evidence>
<dbReference type="GO" id="GO:0020037">
    <property type="term" value="F:heme binding"/>
    <property type="evidence" value="ECO:0007669"/>
    <property type="project" value="UniProtKB-UniRule"/>
</dbReference>
<feature type="signal peptide" evidence="15">
    <location>
        <begin position="1"/>
        <end position="23"/>
    </location>
</feature>
<comment type="similarity">
    <text evidence="15">Belongs to the peroxidase family. Classical plant (class III) peroxidase subfamily.</text>
</comment>
<comment type="cofactor">
    <cofactor evidence="13 15">
        <name>Ca(2+)</name>
        <dbReference type="ChEBI" id="CHEBI:29108"/>
    </cofactor>
    <text evidence="13 15">Binds 2 calcium ions per subunit.</text>
</comment>
<dbReference type="GO" id="GO:0005576">
    <property type="term" value="C:extracellular region"/>
    <property type="evidence" value="ECO:0007669"/>
    <property type="project" value="UniProtKB-SubCell"/>
</dbReference>
<comment type="subcellular location">
    <subcellularLocation>
        <location evidence="15">Secreted</location>
    </subcellularLocation>
</comment>
<feature type="disulfide bond" evidence="14">
    <location>
        <begin position="122"/>
        <end position="318"/>
    </location>
</feature>
<comment type="caution">
    <text evidence="17">The sequence shown here is derived from an EMBL/GenBank/DDBJ whole genome shotgun (WGS) entry which is preliminary data.</text>
</comment>
<keyword evidence="9 13" id="KW-0408">Iron</keyword>
<feature type="binding site" evidence="13">
    <location>
        <position position="88"/>
    </location>
    <ligand>
        <name>Ca(2+)</name>
        <dbReference type="ChEBI" id="CHEBI:29108"/>
        <label>1</label>
    </ligand>
</feature>
<proteinExistence type="inferred from homology"/>
<dbReference type="SUPFAM" id="SSF48113">
    <property type="entry name" value="Heme-dependent peroxidases"/>
    <property type="match status" value="1"/>
</dbReference>
<keyword evidence="10 14" id="KW-1015">Disulfide bond</keyword>
<keyword evidence="15" id="KW-0376">Hydrogen peroxide</keyword>
<evidence type="ECO:0000256" key="5">
    <source>
        <dbReference type="ARBA" id="ARBA00022617"/>
    </source>
</evidence>
<dbReference type="PRINTS" id="PR00458">
    <property type="entry name" value="PEROXIDASE"/>
</dbReference>
<sequence length="324" mass="34996">MDKYLTFAAMFVFVAVIAGGVFCKDDTTDLPPLVDGLSWTFYKNSCPSLESTLVETLHPVLDKDISQAGGTVLQGCDASILLNGTGSELEDVPNLTIPDDALEIIQLIKDAVEAECTRVVSCADIIALAASCAVYMAGGPEFPVPLGRRDSLTFANESVTVGNLPNPTSNVSVLMALFAEKGFTDFADLVALSGGHTFGISHCASFVERLYPTQDPTLNASLAKELYLTCSSVSTVNTTDLDILTPIVFDNKYYADLQNGDGILTSDQSLYNDYRTRGIVESFAKNQRSFFKRFVIDMVKMVQLDVLTGSEGEIRQICSQVNNA</sequence>
<keyword evidence="18" id="KW-1185">Reference proteome</keyword>
<evidence type="ECO:0000256" key="15">
    <source>
        <dbReference type="RuleBase" id="RU362060"/>
    </source>
</evidence>
<comment type="catalytic activity">
    <reaction evidence="1 15">
        <text>2 a phenolic donor + H2O2 = 2 a phenolic radical donor + 2 H2O</text>
        <dbReference type="Rhea" id="RHEA:56136"/>
        <dbReference type="ChEBI" id="CHEBI:15377"/>
        <dbReference type="ChEBI" id="CHEBI:16240"/>
        <dbReference type="ChEBI" id="CHEBI:139520"/>
        <dbReference type="ChEBI" id="CHEBI:139521"/>
        <dbReference type="EC" id="1.11.1.7"/>
    </reaction>
</comment>
<feature type="binding site" evidence="13">
    <location>
        <position position="242"/>
    </location>
    <ligand>
        <name>Ca(2+)</name>
        <dbReference type="ChEBI" id="CHEBI:29108"/>
        <label>2</label>
    </ligand>
</feature>
<dbReference type="FunFam" id="1.10.420.10:FF:000006">
    <property type="entry name" value="Peroxidase"/>
    <property type="match status" value="1"/>
</dbReference>
<evidence type="ECO:0000256" key="13">
    <source>
        <dbReference type="PIRSR" id="PIRSR600823-3"/>
    </source>
</evidence>
<comment type="cofactor">
    <cofactor evidence="13 15">
        <name>heme b</name>
        <dbReference type="ChEBI" id="CHEBI:60344"/>
    </cofactor>
    <text evidence="13 15">Binds 1 heme b (iron(II)-protoporphyrin IX) group per subunit.</text>
</comment>
<feature type="disulfide bond" evidence="14">
    <location>
        <begin position="46"/>
        <end position="116"/>
    </location>
</feature>
<reference evidence="17 18" key="1">
    <citation type="journal article" date="2021" name="Nat. Plants">
        <title>The Taxus genome provides insights into paclitaxel biosynthesis.</title>
        <authorList>
            <person name="Xiong X."/>
            <person name="Gou J."/>
            <person name="Liao Q."/>
            <person name="Li Y."/>
            <person name="Zhou Q."/>
            <person name="Bi G."/>
            <person name="Li C."/>
            <person name="Du R."/>
            <person name="Wang X."/>
            <person name="Sun T."/>
            <person name="Guo L."/>
            <person name="Liang H."/>
            <person name="Lu P."/>
            <person name="Wu Y."/>
            <person name="Zhang Z."/>
            <person name="Ro D.K."/>
            <person name="Shang Y."/>
            <person name="Huang S."/>
            <person name="Yan J."/>
        </authorList>
    </citation>
    <scope>NUCLEOTIDE SEQUENCE [LARGE SCALE GENOMIC DNA]</scope>
    <source>
        <strain evidence="17">Ta-2019</strain>
    </source>
</reference>
<evidence type="ECO:0000256" key="3">
    <source>
        <dbReference type="ARBA" id="ARBA00012313"/>
    </source>
</evidence>
<evidence type="ECO:0000313" key="18">
    <source>
        <dbReference type="Proteomes" id="UP000824469"/>
    </source>
</evidence>
<dbReference type="Gene3D" id="1.10.420.10">
    <property type="entry name" value="Peroxidase, domain 2"/>
    <property type="match status" value="1"/>
</dbReference>
<dbReference type="InterPro" id="IPR033905">
    <property type="entry name" value="Secretory_peroxidase"/>
</dbReference>
<gene>
    <name evidence="17" type="ORF">KI387_035937</name>
</gene>
<name>A0AA38FPH2_TAXCH</name>
<feature type="disulfide bond" evidence="14">
    <location>
        <begin position="203"/>
        <end position="230"/>
    </location>
</feature>